<evidence type="ECO:0000313" key="2">
    <source>
        <dbReference type="EMBL" id="KAK2120610.1"/>
    </source>
</evidence>
<evidence type="ECO:0000256" key="1">
    <source>
        <dbReference type="SAM" id="MobiDB-lite"/>
    </source>
</evidence>
<feature type="region of interest" description="Disordered" evidence="1">
    <location>
        <begin position="1"/>
        <end position="47"/>
    </location>
</feature>
<dbReference type="Proteomes" id="UP001266305">
    <property type="component" value="Unassembled WGS sequence"/>
</dbReference>
<protein>
    <submittedName>
        <fullName evidence="2">Uncharacterized protein</fullName>
    </submittedName>
</protein>
<proteinExistence type="predicted"/>
<sequence>HLKAHGTSQNFWTPSQGLSCSGKPDLDSVMQAADQGSPGKAGEATAAPGSAAGMCVACALPGQEPPACLGPTGLAQATSLASHVLPSQ</sequence>
<feature type="non-terminal residue" evidence="2">
    <location>
        <position position="1"/>
    </location>
</feature>
<name>A0ABQ9WGK4_SAGOE</name>
<reference evidence="2 3" key="1">
    <citation type="submission" date="2023-05" db="EMBL/GenBank/DDBJ databases">
        <title>B98-5 Cell Line De Novo Hybrid Assembly: An Optical Mapping Approach.</title>
        <authorList>
            <person name="Kananen K."/>
            <person name="Auerbach J.A."/>
            <person name="Kautto E."/>
            <person name="Blachly J.S."/>
        </authorList>
    </citation>
    <scope>NUCLEOTIDE SEQUENCE [LARGE SCALE GENOMIC DNA]</scope>
    <source>
        <strain evidence="2">B95-8</strain>
        <tissue evidence="2">Cell line</tissue>
    </source>
</reference>
<dbReference type="EMBL" id="JASSZA010000001">
    <property type="protein sequence ID" value="KAK2120610.1"/>
    <property type="molecule type" value="Genomic_DNA"/>
</dbReference>
<evidence type="ECO:0000313" key="3">
    <source>
        <dbReference type="Proteomes" id="UP001266305"/>
    </source>
</evidence>
<gene>
    <name evidence="2" type="ORF">P7K49_001996</name>
</gene>
<organism evidence="2 3">
    <name type="scientific">Saguinus oedipus</name>
    <name type="common">Cotton-top tamarin</name>
    <name type="synonym">Oedipomidas oedipus</name>
    <dbReference type="NCBI Taxonomy" id="9490"/>
    <lineage>
        <taxon>Eukaryota</taxon>
        <taxon>Metazoa</taxon>
        <taxon>Chordata</taxon>
        <taxon>Craniata</taxon>
        <taxon>Vertebrata</taxon>
        <taxon>Euteleostomi</taxon>
        <taxon>Mammalia</taxon>
        <taxon>Eutheria</taxon>
        <taxon>Euarchontoglires</taxon>
        <taxon>Primates</taxon>
        <taxon>Haplorrhini</taxon>
        <taxon>Platyrrhini</taxon>
        <taxon>Cebidae</taxon>
        <taxon>Callitrichinae</taxon>
        <taxon>Saguinus</taxon>
    </lineage>
</organism>
<accession>A0ABQ9WGK4</accession>
<keyword evidence="3" id="KW-1185">Reference proteome</keyword>
<feature type="compositionally biased region" description="Polar residues" evidence="1">
    <location>
        <begin position="1"/>
        <end position="19"/>
    </location>
</feature>
<comment type="caution">
    <text evidence="2">The sequence shown here is derived from an EMBL/GenBank/DDBJ whole genome shotgun (WGS) entry which is preliminary data.</text>
</comment>